<reference evidence="3" key="1">
    <citation type="submission" date="2020-03" db="EMBL/GenBank/DDBJ databases">
        <authorList>
            <person name="Chebbi M.A."/>
            <person name="Drezen J.M."/>
        </authorList>
    </citation>
    <scope>NUCLEOTIDE SEQUENCE</scope>
    <source>
        <tissue evidence="3">Whole body</tissue>
    </source>
</reference>
<reference evidence="3" key="2">
    <citation type="submission" date="2021-04" db="EMBL/GenBank/DDBJ databases">
        <title>Genome-wide patterns of bracovirus chromosomal integration into multiple host tissues during parasitism.</title>
        <authorList>
            <person name="Chebbi M.A.C."/>
        </authorList>
    </citation>
    <scope>NUCLEOTIDE SEQUENCE</scope>
    <source>
        <tissue evidence="3">Whole body</tissue>
    </source>
</reference>
<feature type="signal peptide" evidence="2">
    <location>
        <begin position="1"/>
        <end position="22"/>
    </location>
</feature>
<keyword evidence="1" id="KW-0812">Transmembrane</keyword>
<evidence type="ECO:0000313" key="3">
    <source>
        <dbReference type="EMBL" id="KAG8035036.1"/>
    </source>
</evidence>
<organism evidence="3 4">
    <name type="scientific">Cotesia typhae</name>
    <dbReference type="NCBI Taxonomy" id="2053667"/>
    <lineage>
        <taxon>Eukaryota</taxon>
        <taxon>Metazoa</taxon>
        <taxon>Ecdysozoa</taxon>
        <taxon>Arthropoda</taxon>
        <taxon>Hexapoda</taxon>
        <taxon>Insecta</taxon>
        <taxon>Pterygota</taxon>
        <taxon>Neoptera</taxon>
        <taxon>Endopterygota</taxon>
        <taxon>Hymenoptera</taxon>
        <taxon>Apocrita</taxon>
        <taxon>Ichneumonoidea</taxon>
        <taxon>Braconidae</taxon>
        <taxon>Microgastrinae</taxon>
        <taxon>Cotesia</taxon>
    </lineage>
</organism>
<proteinExistence type="predicted"/>
<dbReference type="OrthoDB" id="10438646at2759"/>
<evidence type="ECO:0000256" key="2">
    <source>
        <dbReference type="SAM" id="SignalP"/>
    </source>
</evidence>
<dbReference type="AlphaFoldDB" id="A0A8J5QPW6"/>
<keyword evidence="1" id="KW-1133">Transmembrane helix</keyword>
<keyword evidence="2" id="KW-0732">Signal</keyword>
<dbReference type="EMBL" id="JAAOIC020000064">
    <property type="protein sequence ID" value="KAG8035036.1"/>
    <property type="molecule type" value="Genomic_DNA"/>
</dbReference>
<feature type="transmembrane region" description="Helical" evidence="1">
    <location>
        <begin position="145"/>
        <end position="164"/>
    </location>
</feature>
<evidence type="ECO:0000256" key="1">
    <source>
        <dbReference type="SAM" id="Phobius"/>
    </source>
</evidence>
<keyword evidence="4" id="KW-1185">Reference proteome</keyword>
<protein>
    <submittedName>
        <fullName evidence="3">Uncharacterized protein</fullName>
    </submittedName>
</protein>
<evidence type="ECO:0000313" key="4">
    <source>
        <dbReference type="Proteomes" id="UP000729913"/>
    </source>
</evidence>
<feature type="chain" id="PRO_5035278872" evidence="2">
    <location>
        <begin position="23"/>
        <end position="205"/>
    </location>
</feature>
<name>A0A8J5QPW6_9HYME</name>
<keyword evidence="1" id="KW-0472">Membrane</keyword>
<dbReference type="Proteomes" id="UP000729913">
    <property type="component" value="Unassembled WGS sequence"/>
</dbReference>
<comment type="caution">
    <text evidence="3">The sequence shown here is derived from an EMBL/GenBank/DDBJ whole genome shotgun (WGS) entry which is preliminary data.</text>
</comment>
<accession>A0A8J5QPW6</accession>
<sequence>MMFNKTIITLCVVIVGAAWIEATDERTTPKESLVILKSPPVYLNPVSHLTSEKSTTPLPSSTTEVDLSHPLSELLHNTEYLLSEEIEFIGATTTENGISKKGSSPATQTDKEFILEELISSFQSDKDEITSQQNISSIESTVDSIIIIGSIIIVILMIVLYFVIVTDYSCKRKTPKLDCSKFGQHPNMVYQTTIEVDSLLGKTVK</sequence>
<gene>
    <name evidence="3" type="ORF">G9C98_001526</name>
</gene>